<accession>A0ABR6BJ55</accession>
<gene>
    <name evidence="2" type="ORF">BC739_004118</name>
</gene>
<organism evidence="2 3">
    <name type="scientific">Kutzneria viridogrisea</name>
    <dbReference type="NCBI Taxonomy" id="47990"/>
    <lineage>
        <taxon>Bacteria</taxon>
        <taxon>Bacillati</taxon>
        <taxon>Actinomycetota</taxon>
        <taxon>Actinomycetes</taxon>
        <taxon>Pseudonocardiales</taxon>
        <taxon>Pseudonocardiaceae</taxon>
        <taxon>Kutzneria</taxon>
    </lineage>
</organism>
<feature type="compositionally biased region" description="Basic and acidic residues" evidence="1">
    <location>
        <begin position="1"/>
        <end position="31"/>
    </location>
</feature>
<reference evidence="2 3" key="1">
    <citation type="submission" date="2020-08" db="EMBL/GenBank/DDBJ databases">
        <title>Genomic Encyclopedia of Archaeal and Bacterial Type Strains, Phase II (KMG-II): from individual species to whole genera.</title>
        <authorList>
            <person name="Goeker M."/>
        </authorList>
    </citation>
    <scope>NUCLEOTIDE SEQUENCE [LARGE SCALE GENOMIC DNA]</scope>
    <source>
        <strain evidence="2 3">DSM 43850</strain>
    </source>
</reference>
<dbReference type="EMBL" id="JACJID010000003">
    <property type="protein sequence ID" value="MBA8926912.1"/>
    <property type="molecule type" value="Genomic_DNA"/>
</dbReference>
<evidence type="ECO:0000313" key="2">
    <source>
        <dbReference type="EMBL" id="MBA8926912.1"/>
    </source>
</evidence>
<keyword evidence="3" id="KW-1185">Reference proteome</keyword>
<protein>
    <recommendedName>
        <fullName evidence="4">DUF5709 domain-containing protein</fullName>
    </recommendedName>
</protein>
<comment type="caution">
    <text evidence="2">The sequence shown here is derived from an EMBL/GenBank/DDBJ whole genome shotgun (WGS) entry which is preliminary data.</text>
</comment>
<feature type="region of interest" description="Disordered" evidence="1">
    <location>
        <begin position="1"/>
        <end position="89"/>
    </location>
</feature>
<proteinExistence type="predicted"/>
<name>A0ABR6BJ55_9PSEU</name>
<evidence type="ECO:0008006" key="4">
    <source>
        <dbReference type="Google" id="ProtNLM"/>
    </source>
</evidence>
<evidence type="ECO:0000313" key="3">
    <source>
        <dbReference type="Proteomes" id="UP000517916"/>
    </source>
</evidence>
<feature type="compositionally biased region" description="Basic and acidic residues" evidence="1">
    <location>
        <begin position="80"/>
        <end position="89"/>
    </location>
</feature>
<evidence type="ECO:0000256" key="1">
    <source>
        <dbReference type="SAM" id="MobiDB-lite"/>
    </source>
</evidence>
<dbReference type="Proteomes" id="UP000517916">
    <property type="component" value="Unassembled WGS sequence"/>
</dbReference>
<dbReference type="RefSeq" id="WP_182838098.1">
    <property type="nucleotide sequence ID" value="NZ_BAAABQ010000051.1"/>
</dbReference>
<sequence>MSDIHRHQLRRTWPERQRLDTRDGQLERRELPASNPAELAGYAETGDTGDADTEQSYVDLGLADDTPPASDGDEFGSAGLDDHIELDAA</sequence>